<dbReference type="EMBL" id="BARS01002582">
    <property type="protein sequence ID" value="GAF69659.1"/>
    <property type="molecule type" value="Genomic_DNA"/>
</dbReference>
<organism evidence="1">
    <name type="scientific">marine sediment metagenome</name>
    <dbReference type="NCBI Taxonomy" id="412755"/>
    <lineage>
        <taxon>unclassified sequences</taxon>
        <taxon>metagenomes</taxon>
        <taxon>ecological metagenomes</taxon>
    </lineage>
</organism>
<proteinExistence type="predicted"/>
<dbReference type="AlphaFoldDB" id="X0RLE7"/>
<dbReference type="Gene3D" id="3.40.50.1820">
    <property type="entry name" value="alpha/beta hydrolase"/>
    <property type="match status" value="1"/>
</dbReference>
<comment type="caution">
    <text evidence="1">The sequence shown here is derived from an EMBL/GenBank/DDBJ whole genome shotgun (WGS) entry which is preliminary data.</text>
</comment>
<evidence type="ECO:0000313" key="1">
    <source>
        <dbReference type="EMBL" id="GAF69659.1"/>
    </source>
</evidence>
<evidence type="ECO:0008006" key="2">
    <source>
        <dbReference type="Google" id="ProtNLM"/>
    </source>
</evidence>
<feature type="non-terminal residue" evidence="1">
    <location>
        <position position="118"/>
    </location>
</feature>
<accession>X0RLE7</accession>
<protein>
    <recommendedName>
        <fullName evidence="2">Acetyl xylan esterase domain-containing protein</fullName>
    </recommendedName>
</protein>
<dbReference type="InterPro" id="IPR029058">
    <property type="entry name" value="AB_hydrolase_fold"/>
</dbReference>
<name>X0RLE7_9ZZZZ</name>
<reference evidence="1" key="1">
    <citation type="journal article" date="2014" name="Front. Microbiol.">
        <title>High frequency of phylogenetically diverse reductive dehalogenase-homologous genes in deep subseafloor sedimentary metagenomes.</title>
        <authorList>
            <person name="Kawai M."/>
            <person name="Futagami T."/>
            <person name="Toyoda A."/>
            <person name="Takaki Y."/>
            <person name="Nishi S."/>
            <person name="Hori S."/>
            <person name="Arai W."/>
            <person name="Tsubouchi T."/>
            <person name="Morono Y."/>
            <person name="Uchiyama I."/>
            <person name="Ito T."/>
            <person name="Fujiyama A."/>
            <person name="Inagaki F."/>
            <person name="Takami H."/>
        </authorList>
    </citation>
    <scope>NUCLEOTIDE SEQUENCE</scope>
    <source>
        <strain evidence="1">Expedition CK06-06</strain>
    </source>
</reference>
<sequence length="118" mass="13587">MSFRNLSPQEMFFRTAIEHVPQYRFAGDSAEDFELWKREALPAVLSTLGDFPERVPPDPRMMAEWEQDGLLRQRWLIDVQKHLAAICLVNIPRGLKGEKRPAILCCHGHGPYGKEPVM</sequence>
<gene>
    <name evidence="1" type="ORF">S01H1_04945</name>
</gene>